<dbReference type="CDD" id="cd06171">
    <property type="entry name" value="Sigma70_r4"/>
    <property type="match status" value="1"/>
</dbReference>
<dbReference type="Proteomes" id="UP001596122">
    <property type="component" value="Unassembled WGS sequence"/>
</dbReference>
<dbReference type="Gene3D" id="1.10.10.10">
    <property type="entry name" value="Winged helix-like DNA-binding domain superfamily/Winged helix DNA-binding domain"/>
    <property type="match status" value="1"/>
</dbReference>
<dbReference type="InterPro" id="IPR013324">
    <property type="entry name" value="RNA_pol_sigma_r3/r4-like"/>
</dbReference>
<comment type="similarity">
    <text evidence="1">Belongs to the sigma-70 factor family. ECF subfamily.</text>
</comment>
<dbReference type="SUPFAM" id="SSF88946">
    <property type="entry name" value="Sigma2 domain of RNA polymerase sigma factors"/>
    <property type="match status" value="1"/>
</dbReference>
<protein>
    <submittedName>
        <fullName evidence="7">RNA polymerase sigma factor</fullName>
    </submittedName>
</protein>
<dbReference type="InterPro" id="IPR039425">
    <property type="entry name" value="RNA_pol_sigma-70-like"/>
</dbReference>
<proteinExistence type="inferred from homology"/>
<evidence type="ECO:0000313" key="7">
    <source>
        <dbReference type="EMBL" id="MFC5379291.1"/>
    </source>
</evidence>
<dbReference type="SUPFAM" id="SSF88659">
    <property type="entry name" value="Sigma3 and sigma4 domains of RNA polymerase sigma factors"/>
    <property type="match status" value="1"/>
</dbReference>
<comment type="caution">
    <text evidence="7">The sequence shown here is derived from an EMBL/GenBank/DDBJ whole genome shotgun (WGS) entry which is preliminary data.</text>
</comment>
<keyword evidence="3" id="KW-0731">Sigma factor</keyword>
<keyword evidence="2" id="KW-0805">Transcription regulation</keyword>
<evidence type="ECO:0000259" key="5">
    <source>
        <dbReference type="Pfam" id="PF04542"/>
    </source>
</evidence>
<reference evidence="8" key="1">
    <citation type="journal article" date="2019" name="Int. J. Syst. Evol. Microbiol.">
        <title>The Global Catalogue of Microorganisms (GCM) 10K type strain sequencing project: providing services to taxonomists for standard genome sequencing and annotation.</title>
        <authorList>
            <consortium name="The Broad Institute Genomics Platform"/>
            <consortium name="The Broad Institute Genome Sequencing Center for Infectious Disease"/>
            <person name="Wu L."/>
            <person name="Ma J."/>
        </authorList>
    </citation>
    <scope>NUCLEOTIDE SEQUENCE [LARGE SCALE GENOMIC DNA]</scope>
    <source>
        <strain evidence="8">CCUG 43114</strain>
    </source>
</reference>
<dbReference type="RefSeq" id="WP_340266619.1">
    <property type="nucleotide sequence ID" value="NZ_JBBEOG010000001.1"/>
</dbReference>
<evidence type="ECO:0000259" key="6">
    <source>
        <dbReference type="Pfam" id="PF08281"/>
    </source>
</evidence>
<dbReference type="PANTHER" id="PTHR43133:SF53">
    <property type="entry name" value="ECF RNA POLYMERASE SIGMA-E FACTOR"/>
    <property type="match status" value="1"/>
</dbReference>
<feature type="domain" description="RNA polymerase sigma-70 region 2" evidence="5">
    <location>
        <begin position="25"/>
        <end position="86"/>
    </location>
</feature>
<dbReference type="Gene3D" id="1.10.1740.10">
    <property type="match status" value="1"/>
</dbReference>
<dbReference type="Pfam" id="PF04542">
    <property type="entry name" value="Sigma70_r2"/>
    <property type="match status" value="1"/>
</dbReference>
<dbReference type="EMBL" id="JBHSLD010000001">
    <property type="protein sequence ID" value="MFC5379291.1"/>
    <property type="molecule type" value="Genomic_DNA"/>
</dbReference>
<dbReference type="InterPro" id="IPR014284">
    <property type="entry name" value="RNA_pol_sigma-70_dom"/>
</dbReference>
<dbReference type="NCBIfam" id="TIGR02937">
    <property type="entry name" value="sigma70-ECF"/>
    <property type="match status" value="1"/>
</dbReference>
<dbReference type="InterPro" id="IPR013325">
    <property type="entry name" value="RNA_pol_sigma_r2"/>
</dbReference>
<organism evidence="7 8">
    <name type="scientific">Aquipuribacter nitratireducens</name>
    <dbReference type="NCBI Taxonomy" id="650104"/>
    <lineage>
        <taxon>Bacteria</taxon>
        <taxon>Bacillati</taxon>
        <taxon>Actinomycetota</taxon>
        <taxon>Actinomycetes</taxon>
        <taxon>Micrococcales</taxon>
        <taxon>Intrasporangiaceae</taxon>
        <taxon>Aquipuribacter</taxon>
    </lineage>
</organism>
<name>A0ABW0GJM1_9MICO</name>
<keyword evidence="8" id="KW-1185">Reference proteome</keyword>
<evidence type="ECO:0000313" key="8">
    <source>
        <dbReference type="Proteomes" id="UP001596122"/>
    </source>
</evidence>
<dbReference type="InterPro" id="IPR013249">
    <property type="entry name" value="RNA_pol_sigma70_r4_t2"/>
</dbReference>
<evidence type="ECO:0000256" key="3">
    <source>
        <dbReference type="ARBA" id="ARBA00023082"/>
    </source>
</evidence>
<keyword evidence="4" id="KW-0804">Transcription</keyword>
<accession>A0ABW0GJM1</accession>
<dbReference type="PANTHER" id="PTHR43133">
    <property type="entry name" value="RNA POLYMERASE ECF-TYPE SIGMA FACTO"/>
    <property type="match status" value="1"/>
</dbReference>
<sequence>MPTVRPDAELVERLLAGDEAAFRALVEQWSPGMLRLARTCVRTDESARDVVQDAWLAVVEGLDGFRAEASLRTWVFRIVLYTARRRGTTEARTVLLPEQDGGPSVDPARFRTEDPWRRHWTDAGAPRPWHEDPEDAAERAETRAVLAQALSQLPPRQRLVVLLRDVEGLTAEEACAVLQVSAANQRVLLHRARAALRAILETRPVGPTRTKEAS</sequence>
<dbReference type="Pfam" id="PF08281">
    <property type="entry name" value="Sigma70_r4_2"/>
    <property type="match status" value="1"/>
</dbReference>
<dbReference type="InterPro" id="IPR007627">
    <property type="entry name" value="RNA_pol_sigma70_r2"/>
</dbReference>
<dbReference type="InterPro" id="IPR036388">
    <property type="entry name" value="WH-like_DNA-bd_sf"/>
</dbReference>
<evidence type="ECO:0000256" key="4">
    <source>
        <dbReference type="ARBA" id="ARBA00023163"/>
    </source>
</evidence>
<feature type="domain" description="RNA polymerase sigma factor 70 region 4 type 2" evidence="6">
    <location>
        <begin position="146"/>
        <end position="196"/>
    </location>
</feature>
<evidence type="ECO:0000256" key="2">
    <source>
        <dbReference type="ARBA" id="ARBA00023015"/>
    </source>
</evidence>
<gene>
    <name evidence="7" type="ORF">ACFPJ6_00655</name>
</gene>
<evidence type="ECO:0000256" key="1">
    <source>
        <dbReference type="ARBA" id="ARBA00010641"/>
    </source>
</evidence>